<protein>
    <recommendedName>
        <fullName evidence="13">O-fucosyltransferase family protein</fullName>
    </recommendedName>
</protein>
<evidence type="ECO:0000256" key="15">
    <source>
        <dbReference type="SAM" id="Phobius"/>
    </source>
</evidence>
<evidence type="ECO:0000256" key="1">
    <source>
        <dbReference type="ARBA" id="ARBA00004606"/>
    </source>
</evidence>
<dbReference type="InterPro" id="IPR019378">
    <property type="entry name" value="GDP-Fuc_O-FucTrfase"/>
</dbReference>
<comment type="pathway">
    <text evidence="2">Glycan metabolism.</text>
</comment>
<evidence type="ECO:0000256" key="5">
    <source>
        <dbReference type="ARBA" id="ARBA00022679"/>
    </source>
</evidence>
<dbReference type="PANTHER" id="PTHR31741:SF4">
    <property type="entry name" value="O-FUCOSYLTRANSFERASE 28"/>
    <property type="match status" value="1"/>
</dbReference>
<evidence type="ECO:0000256" key="8">
    <source>
        <dbReference type="ARBA" id="ARBA00022989"/>
    </source>
</evidence>
<feature type="region of interest" description="Disordered" evidence="14">
    <location>
        <begin position="91"/>
        <end position="174"/>
    </location>
</feature>
<dbReference type="CDD" id="cd11299">
    <property type="entry name" value="O-FucT_plant"/>
    <property type="match status" value="1"/>
</dbReference>
<keyword evidence="17" id="KW-1185">Reference proteome</keyword>
<feature type="compositionally biased region" description="Polar residues" evidence="14">
    <location>
        <begin position="133"/>
        <end position="153"/>
    </location>
</feature>
<dbReference type="GO" id="GO:0016757">
    <property type="term" value="F:glycosyltransferase activity"/>
    <property type="evidence" value="ECO:0007669"/>
    <property type="project" value="UniProtKB-KW"/>
</dbReference>
<dbReference type="AlphaFoldDB" id="A0A445M1G9"/>
<evidence type="ECO:0000256" key="4">
    <source>
        <dbReference type="ARBA" id="ARBA00022676"/>
    </source>
</evidence>
<dbReference type="EMBL" id="QZWG01000001">
    <property type="protein sequence ID" value="RZC29420.1"/>
    <property type="molecule type" value="Genomic_DNA"/>
</dbReference>
<evidence type="ECO:0000256" key="9">
    <source>
        <dbReference type="ARBA" id="ARBA00023136"/>
    </source>
</evidence>
<evidence type="ECO:0000313" key="16">
    <source>
        <dbReference type="EMBL" id="RZC29420.1"/>
    </source>
</evidence>
<comment type="subcellular location">
    <subcellularLocation>
        <location evidence="1">Membrane</location>
        <topology evidence="1">Single-pass type II membrane protein</topology>
    </subcellularLocation>
</comment>
<evidence type="ECO:0000256" key="7">
    <source>
        <dbReference type="ARBA" id="ARBA00022968"/>
    </source>
</evidence>
<accession>A0A445M1G9</accession>
<evidence type="ECO:0000256" key="2">
    <source>
        <dbReference type="ARBA" id="ARBA00004881"/>
    </source>
</evidence>
<gene>
    <name evidence="16" type="ORF">D0Y65_001132</name>
</gene>
<evidence type="ECO:0000256" key="6">
    <source>
        <dbReference type="ARBA" id="ARBA00022692"/>
    </source>
</evidence>
<keyword evidence="4 16" id="KW-0328">Glycosyltransferase</keyword>
<name>A0A445M1G9_GLYSO</name>
<evidence type="ECO:0000256" key="14">
    <source>
        <dbReference type="SAM" id="MobiDB-lite"/>
    </source>
</evidence>
<keyword evidence="6 15" id="KW-0812">Transmembrane</keyword>
<evidence type="ECO:0000256" key="12">
    <source>
        <dbReference type="ARBA" id="ARBA00023277"/>
    </source>
</evidence>
<dbReference type="GO" id="GO:0016020">
    <property type="term" value="C:membrane"/>
    <property type="evidence" value="ECO:0007669"/>
    <property type="project" value="UniProtKB-SubCell"/>
</dbReference>
<reference evidence="16 17" key="1">
    <citation type="submission" date="2018-09" db="EMBL/GenBank/DDBJ databases">
        <title>A high-quality reference genome of wild soybean provides a powerful tool to mine soybean genomes.</title>
        <authorList>
            <person name="Xie M."/>
            <person name="Chung C.Y.L."/>
            <person name="Li M.-W."/>
            <person name="Wong F.-L."/>
            <person name="Chan T.-F."/>
            <person name="Lam H.-M."/>
        </authorList>
    </citation>
    <scope>NUCLEOTIDE SEQUENCE [LARGE SCALE GENOMIC DNA]</scope>
    <source>
        <strain evidence="17">cv. W05</strain>
        <tissue evidence="16">Hypocotyl of etiolated seedlings</tissue>
    </source>
</reference>
<keyword evidence="11" id="KW-0294">Fucose metabolism</keyword>
<keyword evidence="10" id="KW-0325">Glycoprotein</keyword>
<evidence type="ECO:0000256" key="11">
    <source>
        <dbReference type="ARBA" id="ARBA00023253"/>
    </source>
</evidence>
<keyword evidence="5 16" id="KW-0808">Transferase</keyword>
<sequence>MANESEQGRISHPTPMMMYIKTKETKTLERKSKIPPPLKPFQTKKKIIQSLSLQEQHKRNKRPFIFHYHSLKPQPQTTTTKEQHFGIPLPHPTSFWHSVSGASMSSGGPTTTSSNTSPRVAAGPTTTRRRVADNNNNIVDAEKQQQVTSSFSDFSEVEADENVPHPHPLHAHAHHHHVHPVTRYLLLRARILLCVPESFFQRVEHLVLWLAGSVQSLRSGKHVGRKIFLALIFMLVMSVFLKVSLLGTGVEMNGKSFKSIENGQLILQRFKEDWASAQRVVSEARTGTETSMPKRVLERLTTPEIWMKPNSDKYYKCVSRPRNVIRLKKTNGYLLVHANGGLNQMRTGICDMVAVAKIMNATLVLPSLDHDSFWTDPSDFKDIFDWRHFMKVLKDDIEIVEYLPVQYASLKPLVKAPVSWSKASYYRGEILPLLKRHKVVQFTHTDSRLANNGLASSMQKLRCRANYHALKYTAEIEELGRVLVNRLRNNNEPYIALHLRYEKDMLAFTGCSHNLTAEEAEELRVMRYEVKHWKEKEIDSVDRRLQGGCPMSPREAAIFLKAMGYPSTTTIYIVAGPIYGANSLEGFQSEFPNVFSHSTLATEEELEPFKPYQNRLAALDYIVALESDVFVYTYDGNMAKAVQGHRRFEGFQKTINPDRSNFVKLIDQFDKGALSWEAFATEVKNSHSNRLGAPYLRQVGESPRTEENFYANPFPDCVCNKSQEEITSQKLDHHRFGIGAQR</sequence>
<feature type="transmembrane region" description="Helical" evidence="15">
    <location>
        <begin position="227"/>
        <end position="250"/>
    </location>
</feature>
<dbReference type="GO" id="GO:0006004">
    <property type="term" value="P:fucose metabolic process"/>
    <property type="evidence" value="ECO:0007669"/>
    <property type="project" value="UniProtKB-KW"/>
</dbReference>
<feature type="compositionally biased region" description="Low complexity" evidence="14">
    <location>
        <begin position="100"/>
        <end position="117"/>
    </location>
</feature>
<keyword evidence="8 15" id="KW-1133">Transmembrane helix</keyword>
<dbReference type="Gene3D" id="3.40.50.11350">
    <property type="match status" value="1"/>
</dbReference>
<proteinExistence type="inferred from homology"/>
<dbReference type="PANTHER" id="PTHR31741">
    <property type="entry name" value="OS02G0726500 PROTEIN-RELATED"/>
    <property type="match status" value="1"/>
</dbReference>
<organism evidence="16 17">
    <name type="scientific">Glycine soja</name>
    <name type="common">Wild soybean</name>
    <dbReference type="NCBI Taxonomy" id="3848"/>
    <lineage>
        <taxon>Eukaryota</taxon>
        <taxon>Viridiplantae</taxon>
        <taxon>Streptophyta</taxon>
        <taxon>Embryophyta</taxon>
        <taxon>Tracheophyta</taxon>
        <taxon>Spermatophyta</taxon>
        <taxon>Magnoliopsida</taxon>
        <taxon>eudicotyledons</taxon>
        <taxon>Gunneridae</taxon>
        <taxon>Pentapetalae</taxon>
        <taxon>rosids</taxon>
        <taxon>fabids</taxon>
        <taxon>Fabales</taxon>
        <taxon>Fabaceae</taxon>
        <taxon>Papilionoideae</taxon>
        <taxon>50 kb inversion clade</taxon>
        <taxon>NPAAA clade</taxon>
        <taxon>indigoferoid/millettioid clade</taxon>
        <taxon>Phaseoleae</taxon>
        <taxon>Glycine</taxon>
        <taxon>Glycine subgen. Soja</taxon>
    </lineage>
</organism>
<keyword evidence="12" id="KW-0119">Carbohydrate metabolism</keyword>
<dbReference type="GO" id="GO:0005737">
    <property type="term" value="C:cytoplasm"/>
    <property type="evidence" value="ECO:0007669"/>
    <property type="project" value="TreeGrafter"/>
</dbReference>
<dbReference type="InterPro" id="IPR024709">
    <property type="entry name" value="FucosylTrfase_pln"/>
</dbReference>
<evidence type="ECO:0000313" key="17">
    <source>
        <dbReference type="Proteomes" id="UP000289340"/>
    </source>
</evidence>
<comment type="caution">
    <text evidence="16">The sequence shown here is derived from an EMBL/GenBank/DDBJ whole genome shotgun (WGS) entry which is preliminary data.</text>
</comment>
<comment type="similarity">
    <text evidence="3">Belongs to the glycosyltransferase GT106 family.</text>
</comment>
<keyword evidence="9 15" id="KW-0472">Membrane</keyword>
<keyword evidence="7" id="KW-0735">Signal-anchor</keyword>
<dbReference type="FunFam" id="3.40.50.11350:FF:000011">
    <property type="entry name" value="O-fucosyltransferase 28"/>
    <property type="match status" value="1"/>
</dbReference>
<dbReference type="Proteomes" id="UP000289340">
    <property type="component" value="Chromosome 1"/>
</dbReference>
<evidence type="ECO:0000256" key="10">
    <source>
        <dbReference type="ARBA" id="ARBA00023180"/>
    </source>
</evidence>
<evidence type="ECO:0000256" key="13">
    <source>
        <dbReference type="ARBA" id="ARBA00030350"/>
    </source>
</evidence>
<dbReference type="Pfam" id="PF10250">
    <property type="entry name" value="O-FucT"/>
    <property type="match status" value="1"/>
</dbReference>
<evidence type="ECO:0000256" key="3">
    <source>
        <dbReference type="ARBA" id="ARBA00007737"/>
    </source>
</evidence>